<dbReference type="GO" id="GO:0004536">
    <property type="term" value="F:DNA nuclease activity"/>
    <property type="evidence" value="ECO:0007669"/>
    <property type="project" value="InterPro"/>
</dbReference>
<dbReference type="Proteomes" id="UP000325122">
    <property type="component" value="Unassembled WGS sequence"/>
</dbReference>
<keyword evidence="3" id="KW-0378">Hydrolase</keyword>
<comment type="similarity">
    <text evidence="1">Belongs to the metallo-dependent hydrolases superfamily. TatD-type hydrolase family.</text>
</comment>
<dbReference type="InterPro" id="IPR015991">
    <property type="entry name" value="TatD/YcfH-like"/>
</dbReference>
<evidence type="ECO:0000313" key="5">
    <source>
        <dbReference type="EMBL" id="KAA5804776.1"/>
    </source>
</evidence>
<dbReference type="GO" id="GO:0005829">
    <property type="term" value="C:cytosol"/>
    <property type="evidence" value="ECO:0007669"/>
    <property type="project" value="TreeGrafter"/>
</dbReference>
<accession>A0A5M6ZIY2</accession>
<dbReference type="Gene3D" id="3.20.20.140">
    <property type="entry name" value="Metal-dependent hydrolases"/>
    <property type="match status" value="1"/>
</dbReference>
<dbReference type="SUPFAM" id="SSF51556">
    <property type="entry name" value="Metallo-dependent hydrolases"/>
    <property type="match status" value="1"/>
</dbReference>
<dbReference type="InterPro" id="IPR032466">
    <property type="entry name" value="Metal_Hydrolase"/>
</dbReference>
<comment type="caution">
    <text evidence="5">The sequence shown here is derived from an EMBL/GenBank/DDBJ whole genome shotgun (WGS) entry which is preliminary data.</text>
</comment>
<dbReference type="RefSeq" id="WP_150021807.1">
    <property type="nucleotide sequence ID" value="NZ_VWOJ01000001.1"/>
</dbReference>
<dbReference type="FunFam" id="3.20.20.140:FF:000005">
    <property type="entry name" value="TatD family hydrolase"/>
    <property type="match status" value="1"/>
</dbReference>
<feature type="binding site" evidence="4">
    <location>
        <position position="6"/>
    </location>
    <ligand>
        <name>a divalent metal cation</name>
        <dbReference type="ChEBI" id="CHEBI:60240"/>
        <label>1</label>
    </ligand>
</feature>
<gene>
    <name evidence="5" type="ORF">F1654_01875</name>
</gene>
<dbReference type="PIRSF" id="PIRSF005902">
    <property type="entry name" value="DNase_TatD"/>
    <property type="match status" value="1"/>
</dbReference>
<keyword evidence="2 4" id="KW-0479">Metal-binding</keyword>
<dbReference type="PANTHER" id="PTHR46124">
    <property type="entry name" value="D-AMINOACYL-TRNA DEACYLASE"/>
    <property type="match status" value="1"/>
</dbReference>
<proteinExistence type="inferred from homology"/>
<evidence type="ECO:0000256" key="3">
    <source>
        <dbReference type="ARBA" id="ARBA00022801"/>
    </source>
</evidence>
<evidence type="ECO:0000256" key="1">
    <source>
        <dbReference type="ARBA" id="ARBA00009275"/>
    </source>
</evidence>
<dbReference type="InterPro" id="IPR018228">
    <property type="entry name" value="DNase_TatD-rel_CS"/>
</dbReference>
<dbReference type="NCBIfam" id="TIGR00010">
    <property type="entry name" value="YchF/TatD family DNA exonuclease"/>
    <property type="match status" value="1"/>
</dbReference>
<name>A0A5M6ZIY2_9PROT</name>
<dbReference type="PROSITE" id="PS01090">
    <property type="entry name" value="TATD_2"/>
    <property type="match status" value="1"/>
</dbReference>
<dbReference type="GO" id="GO:0046872">
    <property type="term" value="F:metal ion binding"/>
    <property type="evidence" value="ECO:0007669"/>
    <property type="project" value="UniProtKB-KW"/>
</dbReference>
<feature type="binding site" evidence="4">
    <location>
        <position position="205"/>
    </location>
    <ligand>
        <name>a divalent metal cation</name>
        <dbReference type="ChEBI" id="CHEBI:60240"/>
        <label>1</label>
    </ligand>
</feature>
<dbReference type="PANTHER" id="PTHR46124:SF2">
    <property type="entry name" value="D-AMINOACYL-TRNA DEACYLASE"/>
    <property type="match status" value="1"/>
</dbReference>
<dbReference type="Pfam" id="PF01026">
    <property type="entry name" value="TatD_DNase"/>
    <property type="match status" value="1"/>
</dbReference>
<evidence type="ECO:0000313" key="6">
    <source>
        <dbReference type="Proteomes" id="UP000325122"/>
    </source>
</evidence>
<organism evidence="5 6">
    <name type="scientific">Alkalicaulis satelles</name>
    <dbReference type="NCBI Taxonomy" id="2609175"/>
    <lineage>
        <taxon>Bacteria</taxon>
        <taxon>Pseudomonadati</taxon>
        <taxon>Pseudomonadota</taxon>
        <taxon>Alphaproteobacteria</taxon>
        <taxon>Maricaulales</taxon>
        <taxon>Maricaulaceae</taxon>
        <taxon>Alkalicaulis</taxon>
    </lineage>
</organism>
<dbReference type="GO" id="GO:0016788">
    <property type="term" value="F:hydrolase activity, acting on ester bonds"/>
    <property type="evidence" value="ECO:0007669"/>
    <property type="project" value="InterPro"/>
</dbReference>
<evidence type="ECO:0000256" key="4">
    <source>
        <dbReference type="PIRSR" id="PIRSR005902-1"/>
    </source>
</evidence>
<dbReference type="EMBL" id="VWOJ01000001">
    <property type="protein sequence ID" value="KAA5804776.1"/>
    <property type="molecule type" value="Genomic_DNA"/>
</dbReference>
<feature type="binding site" evidence="4">
    <location>
        <position position="154"/>
    </location>
    <ligand>
        <name>a divalent metal cation</name>
        <dbReference type="ChEBI" id="CHEBI:60240"/>
        <label>2</label>
    </ligand>
</feature>
<protein>
    <submittedName>
        <fullName evidence="5">TatD family deoxyribonuclease</fullName>
    </submittedName>
</protein>
<evidence type="ECO:0000256" key="2">
    <source>
        <dbReference type="ARBA" id="ARBA00022723"/>
    </source>
</evidence>
<keyword evidence="6" id="KW-1185">Reference proteome</keyword>
<dbReference type="InterPro" id="IPR001130">
    <property type="entry name" value="TatD-like"/>
</dbReference>
<dbReference type="AlphaFoldDB" id="A0A5M6ZIY2"/>
<feature type="binding site" evidence="4">
    <location>
        <position position="92"/>
    </location>
    <ligand>
        <name>a divalent metal cation</name>
        <dbReference type="ChEBI" id="CHEBI:60240"/>
        <label>1</label>
    </ligand>
</feature>
<reference evidence="5 6" key="1">
    <citation type="submission" date="2019-09" db="EMBL/GenBank/DDBJ databases">
        <authorList>
            <person name="Kevbrin V."/>
            <person name="Grouzdev D.S."/>
        </authorList>
    </citation>
    <scope>NUCLEOTIDE SEQUENCE [LARGE SCALE GENOMIC DNA]</scope>
    <source>
        <strain evidence="5 6">G-192</strain>
    </source>
</reference>
<dbReference type="CDD" id="cd01310">
    <property type="entry name" value="TatD_DNAse"/>
    <property type="match status" value="1"/>
</dbReference>
<feature type="binding site" evidence="4">
    <location>
        <position position="128"/>
    </location>
    <ligand>
        <name>a divalent metal cation</name>
        <dbReference type="ChEBI" id="CHEBI:60240"/>
        <label>2</label>
    </ligand>
</feature>
<sequence length="261" mass="28671">MLIDTHVNIHGEDYAGDLDAVLERARDAGVSPMIAICCRLSDFDAVSAIAEAHEDVWCTIGAHPHHAKDRPDITAEELAEIARHPKVVAIGETGLDFHYNYSPADAQYASLRAHIQAARLTGLPIILHCREADEAMAHLLEEEMGKGAFRALLHCYTGGAELARRAAALGVYFSASGIITFKKAEDVRAVFRDVIPQDRIIVETDCPYLAPVPHRGRRNEPAFLPHVAEALGALKGWSLEETARRTTQSALALFDRIRVRP</sequence>